<gene>
    <name evidence="1" type="ORF">L1987_51059</name>
</gene>
<reference evidence="1 2" key="2">
    <citation type="journal article" date="2022" name="Mol. Ecol. Resour.">
        <title>The genomes of chicory, endive, great burdock and yacon provide insights into Asteraceae paleo-polyploidization history and plant inulin production.</title>
        <authorList>
            <person name="Fan W."/>
            <person name="Wang S."/>
            <person name="Wang H."/>
            <person name="Wang A."/>
            <person name="Jiang F."/>
            <person name="Liu H."/>
            <person name="Zhao H."/>
            <person name="Xu D."/>
            <person name="Zhang Y."/>
        </authorList>
    </citation>
    <scope>NUCLEOTIDE SEQUENCE [LARGE SCALE GENOMIC DNA]</scope>
    <source>
        <strain evidence="2">cv. Yunnan</strain>
        <tissue evidence="1">Leaves</tissue>
    </source>
</reference>
<evidence type="ECO:0000313" key="1">
    <source>
        <dbReference type="EMBL" id="KAI3760661.1"/>
    </source>
</evidence>
<dbReference type="EMBL" id="CM042034">
    <property type="protein sequence ID" value="KAI3760661.1"/>
    <property type="molecule type" value="Genomic_DNA"/>
</dbReference>
<organism evidence="1 2">
    <name type="scientific">Smallanthus sonchifolius</name>
    <dbReference type="NCBI Taxonomy" id="185202"/>
    <lineage>
        <taxon>Eukaryota</taxon>
        <taxon>Viridiplantae</taxon>
        <taxon>Streptophyta</taxon>
        <taxon>Embryophyta</taxon>
        <taxon>Tracheophyta</taxon>
        <taxon>Spermatophyta</taxon>
        <taxon>Magnoliopsida</taxon>
        <taxon>eudicotyledons</taxon>
        <taxon>Gunneridae</taxon>
        <taxon>Pentapetalae</taxon>
        <taxon>asterids</taxon>
        <taxon>campanulids</taxon>
        <taxon>Asterales</taxon>
        <taxon>Asteraceae</taxon>
        <taxon>Asteroideae</taxon>
        <taxon>Heliantheae alliance</taxon>
        <taxon>Millerieae</taxon>
        <taxon>Smallanthus</taxon>
    </lineage>
</organism>
<name>A0ACB9EQD0_9ASTR</name>
<protein>
    <submittedName>
        <fullName evidence="1">Uncharacterized protein</fullName>
    </submittedName>
</protein>
<accession>A0ACB9EQD0</accession>
<proteinExistence type="predicted"/>
<comment type="caution">
    <text evidence="1">The sequence shown here is derived from an EMBL/GenBank/DDBJ whole genome shotgun (WGS) entry which is preliminary data.</text>
</comment>
<keyword evidence="2" id="KW-1185">Reference proteome</keyword>
<evidence type="ECO:0000313" key="2">
    <source>
        <dbReference type="Proteomes" id="UP001056120"/>
    </source>
</evidence>
<reference evidence="2" key="1">
    <citation type="journal article" date="2022" name="Mol. Ecol. Resour.">
        <title>The genomes of chicory, endive, great burdock and yacon provide insights into Asteraceae palaeo-polyploidization history and plant inulin production.</title>
        <authorList>
            <person name="Fan W."/>
            <person name="Wang S."/>
            <person name="Wang H."/>
            <person name="Wang A."/>
            <person name="Jiang F."/>
            <person name="Liu H."/>
            <person name="Zhao H."/>
            <person name="Xu D."/>
            <person name="Zhang Y."/>
        </authorList>
    </citation>
    <scope>NUCLEOTIDE SEQUENCE [LARGE SCALE GENOMIC DNA]</scope>
    <source>
        <strain evidence="2">cv. Yunnan</strain>
    </source>
</reference>
<sequence length="565" mass="66068">MEQLKHFTHEHLLSLVQLQPDHNNEKSDKEDEDEDEYKDKDDIVVEDRYVGKCKMCEEEIFSFHLSYYSCKDCNYSLHKYCAQLPTTQQNHPLHPGHSLTVFKFIRTTYSEWACDICKNPRKMFYNYHCYICKFTMDIICATMSEHKMDHPSHPHQLQRSRSWMISFCYACGNKHSGTFYNCSTCSWFWIHLECALLPAKLLIHQSTNGSFSHSHLLTLSYSFPYIERKAMFFPCCRVCDDGFKYYNWHLGCNKCRYYVHVDCATSTRDAFVSSILMPAGLGKTYKNFKDDDHPNLTRYPFPDESVNLVLMHLFINKGDLLIKGKIDGQLFSHPHPLILLENGSLSLHDPMKKVELLCGGCVRPITSLPFYKCSEHDCGFVLYEWCTRLPSEIQNHYDHPEHPLVLLPKIPGNLLNVFKRQVCNLRSNGFAYGCEECEYYVDIHCAFIPDVITHEAHPNHLLLRCNSSADQSKRFCKACNQYIQLGFHCPTCDFYLHIRCVLLLPRTIKHKYDKHPLSLRYYPVENHSSEYFCEICEDELTRVVLSLQHVFHVYAHCLCPPKTSV</sequence>
<dbReference type="Proteomes" id="UP001056120">
    <property type="component" value="Linkage Group LG17"/>
</dbReference>